<reference evidence="12" key="1">
    <citation type="journal article" date="2022" name="G3 (Bethesda)">
        <title>Unveiling the complete genome sequence of Alicyclobacillus acidoterrestris DSM 3922T, a taint-producing strain.</title>
        <authorList>
            <person name="Leonardo I.C."/>
            <person name="Barreto Crespo M.T."/>
            <person name="Gaspar F.B."/>
        </authorList>
    </citation>
    <scope>NUCLEOTIDE SEQUENCE [LARGE SCALE GENOMIC DNA]</scope>
    <source>
        <strain evidence="12">DSM 3922</strain>
    </source>
</reference>
<dbReference type="CDD" id="cd17932">
    <property type="entry name" value="DEXQc_UvrD"/>
    <property type="match status" value="1"/>
</dbReference>
<dbReference type="GO" id="GO:0000725">
    <property type="term" value="P:recombinational repair"/>
    <property type="evidence" value="ECO:0007669"/>
    <property type="project" value="TreeGrafter"/>
</dbReference>
<sequence length="597" mass="68772">MPKLEDLNDAQREAATQIDGPVVVVAGAGSGKTSMLVTRVSELMKARIPANRILCCTFTKKATQEMRERIERDIGEQAKPVVVSTIHGLANKMVMPRLKDWKLVTRTEWIFEIILGNKTAVNRFGTGLSKEIELETAQLEVAKAKNSKLRPSDCRDPMIGMIYASYEKFKQLRKMLDFDDLLIKANEFMVKDEQFARRFQSRFTHIMVDEFQDVNLLQWDLIQKLSLPERNLFVVGDDFQSIYGFRGARPELILEFVRYYPDAKTIILERNYRSKEPVIHASNKVIALNSRQVKKRIIATRRGGDPVRTLNAYDEFEQASRVVETIASLRVAFPELKWSDFAVLFRTNQEAMSFEEIMVERDVPYNISDSTHFYENSRIKPIISYMKVVDALIRDELPEMDDLILTMKYPKGYIRKSSVERVQIEGMAVLEDTTNQDFDQYMTNLTKLLGATDPTSFIQILGDIHSDLLRVKEGETWLNALRRVLSKHQTLSSFLKHVDYSIEQSKEPKDDAVRLMSIHGSKGLEFRTVFIANVVEGHIPYQRSVDEGHLDEETRLFYVAMTRAMDRLYLCVPKIIGEQPVVPSRYLDELRGGKKNE</sequence>
<dbReference type="KEGG" id="aaco:K1I37_21290"/>
<dbReference type="GO" id="GO:0005524">
    <property type="term" value="F:ATP binding"/>
    <property type="evidence" value="ECO:0007669"/>
    <property type="project" value="UniProtKB-UniRule"/>
</dbReference>
<evidence type="ECO:0000256" key="4">
    <source>
        <dbReference type="ARBA" id="ARBA00022806"/>
    </source>
</evidence>
<evidence type="ECO:0000256" key="6">
    <source>
        <dbReference type="ARBA" id="ARBA00023125"/>
    </source>
</evidence>
<dbReference type="Gene3D" id="3.40.50.300">
    <property type="entry name" value="P-loop containing nucleotide triphosphate hydrolases"/>
    <property type="match status" value="3"/>
</dbReference>
<dbReference type="PANTHER" id="PTHR11070:SF2">
    <property type="entry name" value="ATP-DEPENDENT DNA HELICASE SRS2"/>
    <property type="match status" value="1"/>
</dbReference>
<dbReference type="Pfam" id="PF13361">
    <property type="entry name" value="UvrD_C"/>
    <property type="match status" value="2"/>
</dbReference>
<accession>T0D225</accession>
<keyword evidence="4 11" id="KW-0347">Helicase</keyword>
<evidence type="ECO:0000256" key="10">
    <source>
        <dbReference type="ARBA" id="ARBA00048988"/>
    </source>
</evidence>
<accession>A0A9E7D078</accession>
<dbReference type="Proteomes" id="UP000829401">
    <property type="component" value="Plasmid pDSM3922.1"/>
</dbReference>
<keyword evidence="7" id="KW-0413">Isomerase</keyword>
<dbReference type="EC" id="5.6.2.4" evidence="9"/>
<comment type="catalytic activity">
    <reaction evidence="8">
        <text>Couples ATP hydrolysis with the unwinding of duplex DNA by translocating in the 3'-5' direction.</text>
        <dbReference type="EC" id="5.6.2.4"/>
    </reaction>
</comment>
<dbReference type="Gene3D" id="1.10.486.10">
    <property type="entry name" value="PCRA, domain 4"/>
    <property type="match status" value="2"/>
</dbReference>
<keyword evidence="6" id="KW-0238">DNA-binding</keyword>
<dbReference type="EMBL" id="CP080468">
    <property type="protein sequence ID" value="UNO51006.1"/>
    <property type="molecule type" value="Genomic_DNA"/>
</dbReference>
<dbReference type="Gene3D" id="1.10.10.160">
    <property type="match status" value="1"/>
</dbReference>
<keyword evidence="12" id="KW-1185">Reference proteome</keyword>
<keyword evidence="3" id="KW-0378">Hydrolase</keyword>
<keyword evidence="5" id="KW-0067">ATP-binding</keyword>
<protein>
    <recommendedName>
        <fullName evidence="9">DNA 3'-5' helicase</fullName>
        <ecNumber evidence="9">5.6.2.4</ecNumber>
    </recommendedName>
</protein>
<dbReference type="GO" id="GO:0043138">
    <property type="term" value="F:3'-5' DNA helicase activity"/>
    <property type="evidence" value="ECO:0007669"/>
    <property type="project" value="UniProtKB-EC"/>
</dbReference>
<dbReference type="InterPro" id="IPR014017">
    <property type="entry name" value="DNA_helicase_UvrD-like_C"/>
</dbReference>
<comment type="catalytic activity">
    <reaction evidence="10">
        <text>ATP + H2O = ADP + phosphate + H(+)</text>
        <dbReference type="Rhea" id="RHEA:13065"/>
        <dbReference type="ChEBI" id="CHEBI:15377"/>
        <dbReference type="ChEBI" id="CHEBI:15378"/>
        <dbReference type="ChEBI" id="CHEBI:30616"/>
        <dbReference type="ChEBI" id="CHEBI:43474"/>
        <dbReference type="ChEBI" id="CHEBI:456216"/>
        <dbReference type="EC" id="5.6.2.4"/>
    </reaction>
</comment>
<geneLocation type="plasmid" evidence="12">
    <name>pDSM3922.1</name>
</geneLocation>
<keyword evidence="11" id="KW-0614">Plasmid</keyword>
<dbReference type="STRING" id="1356854.N007_12240"/>
<dbReference type="OrthoDB" id="9810135at2"/>
<evidence type="ECO:0000313" key="12">
    <source>
        <dbReference type="Proteomes" id="UP000829401"/>
    </source>
</evidence>
<dbReference type="RefSeq" id="WP_021297505.1">
    <property type="nucleotide sequence ID" value="NZ_AURB01000155.1"/>
</dbReference>
<dbReference type="AlphaFoldDB" id="T0D225"/>
<evidence type="ECO:0000256" key="5">
    <source>
        <dbReference type="ARBA" id="ARBA00022840"/>
    </source>
</evidence>
<dbReference type="PANTHER" id="PTHR11070">
    <property type="entry name" value="UVRD / RECB / PCRA DNA HELICASE FAMILY MEMBER"/>
    <property type="match status" value="1"/>
</dbReference>
<evidence type="ECO:0000256" key="2">
    <source>
        <dbReference type="ARBA" id="ARBA00022741"/>
    </source>
</evidence>
<evidence type="ECO:0000256" key="7">
    <source>
        <dbReference type="ARBA" id="ARBA00023235"/>
    </source>
</evidence>
<organism evidence="11 12">
    <name type="scientific">Alicyclobacillus acidoterrestris (strain ATCC 49025 / DSM 3922 / CIP 106132 / NCIMB 13137 / GD3B)</name>
    <dbReference type="NCBI Taxonomy" id="1356854"/>
    <lineage>
        <taxon>Bacteria</taxon>
        <taxon>Bacillati</taxon>
        <taxon>Bacillota</taxon>
        <taxon>Bacilli</taxon>
        <taxon>Bacillales</taxon>
        <taxon>Alicyclobacillaceae</taxon>
        <taxon>Alicyclobacillus</taxon>
    </lineage>
</organism>
<dbReference type="SUPFAM" id="SSF52540">
    <property type="entry name" value="P-loop containing nucleoside triphosphate hydrolases"/>
    <property type="match status" value="1"/>
</dbReference>
<dbReference type="CDD" id="cd18807">
    <property type="entry name" value="SF1_C_UvrD"/>
    <property type="match status" value="1"/>
</dbReference>
<comment type="similarity">
    <text evidence="1">Belongs to the helicase family. UvrD subfamily.</text>
</comment>
<dbReference type="eggNOG" id="COG0210">
    <property type="taxonomic scope" value="Bacteria"/>
</dbReference>
<dbReference type="PROSITE" id="PS51217">
    <property type="entry name" value="UVRD_HELICASE_CTER"/>
    <property type="match status" value="1"/>
</dbReference>
<dbReference type="Pfam" id="PF00580">
    <property type="entry name" value="UvrD-helicase"/>
    <property type="match status" value="1"/>
</dbReference>
<dbReference type="InterPro" id="IPR013986">
    <property type="entry name" value="DExx_box_DNA_helicase_dom_sf"/>
</dbReference>
<name>T0D225_ALIAG</name>
<evidence type="ECO:0000256" key="3">
    <source>
        <dbReference type="ARBA" id="ARBA00022801"/>
    </source>
</evidence>
<evidence type="ECO:0000256" key="9">
    <source>
        <dbReference type="ARBA" id="ARBA00034808"/>
    </source>
</evidence>
<dbReference type="GO" id="GO:0003677">
    <property type="term" value="F:DNA binding"/>
    <property type="evidence" value="ECO:0007669"/>
    <property type="project" value="UniProtKB-KW"/>
</dbReference>
<dbReference type="InterPro" id="IPR014016">
    <property type="entry name" value="UvrD-like_ATP-bd"/>
</dbReference>
<keyword evidence="2" id="KW-0547">Nucleotide-binding</keyword>
<dbReference type="InterPro" id="IPR027417">
    <property type="entry name" value="P-loop_NTPase"/>
</dbReference>
<evidence type="ECO:0000313" key="11">
    <source>
        <dbReference type="EMBL" id="UNO51006.1"/>
    </source>
</evidence>
<dbReference type="GO" id="GO:0016787">
    <property type="term" value="F:hydrolase activity"/>
    <property type="evidence" value="ECO:0007669"/>
    <property type="project" value="UniProtKB-UniRule"/>
</dbReference>
<gene>
    <name evidence="11" type="ORF">K1I37_21290</name>
</gene>
<dbReference type="PROSITE" id="PS51198">
    <property type="entry name" value="UVRD_HELICASE_ATP_BIND"/>
    <property type="match status" value="1"/>
</dbReference>
<proteinExistence type="inferred from homology"/>
<dbReference type="InterPro" id="IPR000212">
    <property type="entry name" value="DNA_helicase_UvrD/REP"/>
</dbReference>
<evidence type="ECO:0000256" key="1">
    <source>
        <dbReference type="ARBA" id="ARBA00009922"/>
    </source>
</evidence>
<evidence type="ECO:0000256" key="8">
    <source>
        <dbReference type="ARBA" id="ARBA00034617"/>
    </source>
</evidence>